<comment type="caution">
    <text evidence="3">The sequence shown here is derived from an EMBL/GenBank/DDBJ whole genome shotgun (WGS) entry which is preliminary data.</text>
</comment>
<reference evidence="3 4" key="1">
    <citation type="journal article" date="2012" name="Eukaryot. Cell">
        <title>Draft genome sequence of Wickerhamomyces ciferrii NRRL Y-1031 F-60-10.</title>
        <authorList>
            <person name="Schneider J."/>
            <person name="Andrea H."/>
            <person name="Blom J."/>
            <person name="Jaenicke S."/>
            <person name="Ruckert C."/>
            <person name="Schorsch C."/>
            <person name="Szczepanowski R."/>
            <person name="Farwick M."/>
            <person name="Goesmann A."/>
            <person name="Puhler A."/>
            <person name="Schaffer S."/>
            <person name="Tauch A."/>
            <person name="Kohler T."/>
            <person name="Brinkrolf K."/>
        </authorList>
    </citation>
    <scope>NUCLEOTIDE SEQUENCE [LARGE SCALE GENOMIC DNA]</scope>
    <source>
        <strain evidence="4">ATCC 14091 / BCRC 22168 / CBS 111 / JCM 3599 / NBRC 0793 / NRRL Y-1031 F-60-10</strain>
    </source>
</reference>
<keyword evidence="1" id="KW-0175">Coiled coil</keyword>
<gene>
    <name evidence="3" type="ORF">BN7_6481</name>
</gene>
<dbReference type="HOGENOM" id="CLU_752744_0_0_1"/>
<accession>K0KZV6</accession>
<keyword evidence="4" id="KW-1185">Reference proteome</keyword>
<dbReference type="AlphaFoldDB" id="K0KZV6"/>
<evidence type="ECO:0000256" key="1">
    <source>
        <dbReference type="SAM" id="Coils"/>
    </source>
</evidence>
<feature type="coiled-coil region" evidence="1">
    <location>
        <begin position="185"/>
        <end position="216"/>
    </location>
</feature>
<organism evidence="3 4">
    <name type="scientific">Wickerhamomyces ciferrii (strain ATCC 14091 / BCRC 22168 / CBS 111 / JCM 3599 / NBRC 0793 / NRRL Y-1031 F-60-10)</name>
    <name type="common">Yeast</name>
    <name type="synonym">Pichia ciferrii</name>
    <dbReference type="NCBI Taxonomy" id="1206466"/>
    <lineage>
        <taxon>Eukaryota</taxon>
        <taxon>Fungi</taxon>
        <taxon>Dikarya</taxon>
        <taxon>Ascomycota</taxon>
        <taxon>Saccharomycotina</taxon>
        <taxon>Saccharomycetes</taxon>
        <taxon>Phaffomycetales</taxon>
        <taxon>Wickerhamomycetaceae</taxon>
        <taxon>Wickerhamomyces</taxon>
    </lineage>
</organism>
<dbReference type="Proteomes" id="UP000009328">
    <property type="component" value="Unassembled WGS sequence"/>
</dbReference>
<name>K0KZV6_WICCF</name>
<sequence>MGFLNPGNRSKRAKSGSPNPSSKKVHKRIKLNQKPHNIKTPKLPEPKRVIQTEPELELESTPEPEPEQEPLKPNASILERLPTEIVHEIFIFSRCLSLPFVSKILHDQLYPTKTLKKTILKDSIMDLNTGIVSPEMDHKKRFALDKDILKYKFVKMDLLEELKFDTVLPLSSIASESKNRLILYYDKLNQKLLETMRRAESTEEEINRELARIADENFNDITRGDVELEDVPEEEVQDFPEKYYNSPFNKDKLNALRYLHGKGLRFVDCNTIFKTVMESGISVSDLTIIYECLETDTITSVQPLIEAFETRNWEYIQWFIDTMDKEFLNNDDLWIYIYKTQDVQLLHYLEEQGGTPSHDVLGMLTTLG</sequence>
<feature type="compositionally biased region" description="Basic residues" evidence="2">
    <location>
        <begin position="23"/>
        <end position="39"/>
    </location>
</feature>
<evidence type="ECO:0000313" key="3">
    <source>
        <dbReference type="EMBL" id="CCH46879.1"/>
    </source>
</evidence>
<feature type="region of interest" description="Disordered" evidence="2">
    <location>
        <begin position="1"/>
        <end position="71"/>
    </location>
</feature>
<protein>
    <submittedName>
        <fullName evidence="3">Uncharacterized protein</fullName>
    </submittedName>
</protein>
<evidence type="ECO:0000313" key="4">
    <source>
        <dbReference type="Proteomes" id="UP000009328"/>
    </source>
</evidence>
<dbReference type="InParanoid" id="K0KZV6"/>
<proteinExistence type="predicted"/>
<dbReference type="EMBL" id="CAIF01000278">
    <property type="protein sequence ID" value="CCH46879.1"/>
    <property type="molecule type" value="Genomic_DNA"/>
</dbReference>
<evidence type="ECO:0000256" key="2">
    <source>
        <dbReference type="SAM" id="MobiDB-lite"/>
    </source>
</evidence>
<feature type="compositionally biased region" description="Acidic residues" evidence="2">
    <location>
        <begin position="54"/>
        <end position="68"/>
    </location>
</feature>